<keyword evidence="3" id="KW-0963">Cytoplasm</keyword>
<evidence type="ECO:0000256" key="4">
    <source>
        <dbReference type="ARBA" id="ARBA00022618"/>
    </source>
</evidence>
<dbReference type="InterPro" id="IPR042233">
    <property type="entry name" value="Cell_div_ZapA_N"/>
</dbReference>
<proteinExistence type="predicted"/>
<dbReference type="InterPro" id="IPR007838">
    <property type="entry name" value="Cell_div_ZapA-like"/>
</dbReference>
<evidence type="ECO:0000256" key="7">
    <source>
        <dbReference type="ARBA" id="ARBA00024910"/>
    </source>
</evidence>
<comment type="function">
    <text evidence="7">Activator of cell division through the inhibition of FtsZ GTPase activity, therefore promoting FtsZ assembly into bundles of protofilaments necessary for the formation of the division Z ring. It is recruited early at mid-cell but it is not essential for cell division.</text>
</comment>
<dbReference type="InterPro" id="IPR036192">
    <property type="entry name" value="Cell_div_ZapA-like_sf"/>
</dbReference>
<dbReference type="Pfam" id="PF05164">
    <property type="entry name" value="ZapA"/>
    <property type="match status" value="1"/>
</dbReference>
<dbReference type="GO" id="GO:0005829">
    <property type="term" value="C:cytosol"/>
    <property type="evidence" value="ECO:0007669"/>
    <property type="project" value="TreeGrafter"/>
</dbReference>
<dbReference type="GO" id="GO:0000921">
    <property type="term" value="P:septin ring assembly"/>
    <property type="evidence" value="ECO:0007669"/>
    <property type="project" value="TreeGrafter"/>
</dbReference>
<evidence type="ECO:0000256" key="2">
    <source>
        <dbReference type="ARBA" id="ARBA00015195"/>
    </source>
</evidence>
<evidence type="ECO:0000256" key="5">
    <source>
        <dbReference type="ARBA" id="ARBA00023210"/>
    </source>
</evidence>
<sequence>MAQVEIQLNGRDYRITCDDGQEARLHELAAYFDRHVSELAKELGQIGDARLMLLSALTVCDELFEAKARTADLEDATGTLDPETAGAAGRAIEAAVARVNEIGDRLEEEV</sequence>
<evidence type="ECO:0000256" key="6">
    <source>
        <dbReference type="ARBA" id="ARBA00023306"/>
    </source>
</evidence>
<dbReference type="AlphaFoldDB" id="A0A3B0S1K7"/>
<dbReference type="EMBL" id="UOEH01000007">
    <property type="protein sequence ID" value="VAV89375.1"/>
    <property type="molecule type" value="Genomic_DNA"/>
</dbReference>
<reference evidence="10" key="1">
    <citation type="submission" date="2018-06" db="EMBL/GenBank/DDBJ databases">
        <authorList>
            <person name="Zhirakovskaya E."/>
        </authorList>
    </citation>
    <scope>NUCLEOTIDE SEQUENCE</scope>
</reference>
<comment type="subcellular location">
    <subcellularLocation>
        <location evidence="1">Cytoplasm</location>
    </subcellularLocation>
</comment>
<dbReference type="SUPFAM" id="SSF102829">
    <property type="entry name" value="Cell division protein ZapA-like"/>
    <property type="match status" value="1"/>
</dbReference>
<dbReference type="GO" id="GO:0000917">
    <property type="term" value="P:division septum assembly"/>
    <property type="evidence" value="ECO:0007669"/>
    <property type="project" value="UniProtKB-KW"/>
</dbReference>
<dbReference type="Gene3D" id="3.30.160.880">
    <property type="entry name" value="Cell division protein ZapA protomer, N-terminal domain"/>
    <property type="match status" value="1"/>
</dbReference>
<dbReference type="PANTHER" id="PTHR34981:SF1">
    <property type="entry name" value="CELL DIVISION PROTEIN ZAPA"/>
    <property type="match status" value="1"/>
</dbReference>
<keyword evidence="6" id="KW-0131">Cell cycle</keyword>
<evidence type="ECO:0000256" key="3">
    <source>
        <dbReference type="ARBA" id="ARBA00022490"/>
    </source>
</evidence>
<organism evidence="10">
    <name type="scientific">hydrothermal vent metagenome</name>
    <dbReference type="NCBI Taxonomy" id="652676"/>
    <lineage>
        <taxon>unclassified sequences</taxon>
        <taxon>metagenomes</taxon>
        <taxon>ecological metagenomes</taxon>
    </lineage>
</organism>
<dbReference type="GO" id="GO:0043093">
    <property type="term" value="P:FtsZ-dependent cytokinesis"/>
    <property type="evidence" value="ECO:0007669"/>
    <property type="project" value="TreeGrafter"/>
</dbReference>
<dbReference type="GO" id="GO:0030428">
    <property type="term" value="C:cell septum"/>
    <property type="evidence" value="ECO:0007669"/>
    <property type="project" value="TreeGrafter"/>
</dbReference>
<name>A0A3B0S1K7_9ZZZZ</name>
<accession>A0A3B0S1K7</accession>
<keyword evidence="5" id="KW-0717">Septation</keyword>
<dbReference type="GO" id="GO:0032153">
    <property type="term" value="C:cell division site"/>
    <property type="evidence" value="ECO:0007669"/>
    <property type="project" value="TreeGrafter"/>
</dbReference>
<evidence type="ECO:0000256" key="9">
    <source>
        <dbReference type="ARBA" id="ARBA00033158"/>
    </source>
</evidence>
<evidence type="ECO:0000256" key="8">
    <source>
        <dbReference type="ARBA" id="ARBA00026068"/>
    </source>
</evidence>
<comment type="subunit">
    <text evidence="8">Homodimer. Interacts with FtsZ.</text>
</comment>
<protein>
    <recommendedName>
        <fullName evidence="2">Cell division protein ZapA</fullName>
    </recommendedName>
    <alternativeName>
        <fullName evidence="9">Z ring-associated protein ZapA</fullName>
    </alternativeName>
</protein>
<gene>
    <name evidence="10" type="ORF">MNBD_ALPHA05-1553</name>
</gene>
<evidence type="ECO:0000313" key="10">
    <source>
        <dbReference type="EMBL" id="VAV89375.1"/>
    </source>
</evidence>
<dbReference type="PANTHER" id="PTHR34981">
    <property type="entry name" value="CELL DIVISION PROTEIN ZAPA"/>
    <property type="match status" value="1"/>
</dbReference>
<evidence type="ECO:0000256" key="1">
    <source>
        <dbReference type="ARBA" id="ARBA00004496"/>
    </source>
</evidence>
<keyword evidence="4" id="KW-0132">Cell division</keyword>